<accession>A0A0D8I9Q0</accession>
<keyword evidence="2" id="KW-0663">Pyridoxal phosphate</keyword>
<evidence type="ECO:0000256" key="3">
    <source>
        <dbReference type="ARBA" id="ARBA00023015"/>
    </source>
</evidence>
<dbReference type="InterPro" id="IPR015424">
    <property type="entry name" value="PyrdxlP-dep_Trfase"/>
</dbReference>
<dbReference type="Gene3D" id="1.10.10.10">
    <property type="entry name" value="Winged helix-like DNA-binding domain superfamily/Winged helix DNA-binding domain"/>
    <property type="match status" value="1"/>
</dbReference>
<dbReference type="STRING" id="84022.CACET_c26150"/>
<keyword evidence="5" id="KW-0804">Transcription</keyword>
<evidence type="ECO:0000256" key="2">
    <source>
        <dbReference type="ARBA" id="ARBA00022898"/>
    </source>
</evidence>
<evidence type="ECO:0000256" key="1">
    <source>
        <dbReference type="ARBA" id="ARBA00005384"/>
    </source>
</evidence>
<organism evidence="6 7">
    <name type="scientific">Clostridium aceticum</name>
    <dbReference type="NCBI Taxonomy" id="84022"/>
    <lineage>
        <taxon>Bacteria</taxon>
        <taxon>Bacillati</taxon>
        <taxon>Bacillota</taxon>
        <taxon>Clostridia</taxon>
        <taxon>Eubacteriales</taxon>
        <taxon>Clostridiaceae</taxon>
        <taxon>Clostridium</taxon>
    </lineage>
</organism>
<dbReference type="Pfam" id="PF00392">
    <property type="entry name" value="GntR"/>
    <property type="match status" value="1"/>
</dbReference>
<dbReference type="PROSITE" id="PS50949">
    <property type="entry name" value="HTH_GNTR"/>
    <property type="match status" value="1"/>
</dbReference>
<comment type="similarity">
    <text evidence="1">In the C-terminal section; belongs to the class-I pyridoxal-phosphate-dependent aminotransferase family.</text>
</comment>
<dbReference type="SUPFAM" id="SSF46785">
    <property type="entry name" value="Winged helix' DNA-binding domain"/>
    <property type="match status" value="1"/>
</dbReference>
<name>A0A0D8I9Q0_9CLOT</name>
<dbReference type="InterPro" id="IPR000524">
    <property type="entry name" value="Tscrpt_reg_HTH_GntR"/>
</dbReference>
<evidence type="ECO:0000256" key="4">
    <source>
        <dbReference type="ARBA" id="ARBA00023125"/>
    </source>
</evidence>
<dbReference type="EMBL" id="CP009687">
    <property type="protein sequence ID" value="AKL96060.1"/>
    <property type="molecule type" value="Genomic_DNA"/>
</dbReference>
<dbReference type="CDD" id="cd07377">
    <property type="entry name" value="WHTH_GntR"/>
    <property type="match status" value="1"/>
</dbReference>
<dbReference type="CDD" id="cd00609">
    <property type="entry name" value="AAT_like"/>
    <property type="match status" value="1"/>
</dbReference>
<dbReference type="OrthoDB" id="163333at2"/>
<dbReference type="InterPro" id="IPR051446">
    <property type="entry name" value="HTH_trans_reg/aminotransferase"/>
</dbReference>
<dbReference type="SUPFAM" id="SSF53383">
    <property type="entry name" value="PLP-dependent transferases"/>
    <property type="match status" value="1"/>
</dbReference>
<sequence>MNKYTSIVDYIRNLAQEKKIKTGQKLPSIRSLADKFQCSKLTVIRAYKELEQDHFIYSVPKSGYYLVSKHKEEDLSKSNIYFSTVLPDMNILPYDEFHHCLDQAMEKYKMHLFSYGETRGLPSLIETLRKHLQNYQVFCKPTQIVVTSGSQQAVSILTNLQFPNGKNTILVENPTYDRMIKSLQLHSVRTIGIDRNFHGIDLNRLERIFQEEDIKFFYIVPRFHNPIGSSYSMDEKKEILRLAQKYDVYILEDDYLSDLDTDSRNDPIYSLDTSDRVIYLKTFSKILLPGLRIAAVVLPEILAPQFLTYKQWTDIHTSILPQGALDIYINNGMFKRSVTRLRRIYENRMDYLKSICNNFNREVLDANIPHTGFFLSMKSPKPIQYDVILPELARKGIILKDIRESYLEKNREMNLIKISISKTDNQQIKDGMLSIYNYFLNQ</sequence>
<dbReference type="AlphaFoldDB" id="A0A0D8I9Q0"/>
<dbReference type="InterPro" id="IPR036388">
    <property type="entry name" value="WH-like_DNA-bd_sf"/>
</dbReference>
<gene>
    <name evidence="6" type="ORF">CACET_c26150</name>
</gene>
<proteinExistence type="inferred from homology"/>
<dbReference type="Gene3D" id="3.40.640.10">
    <property type="entry name" value="Type I PLP-dependent aspartate aminotransferase-like (Major domain)"/>
    <property type="match status" value="1"/>
</dbReference>
<dbReference type="InterPro" id="IPR036390">
    <property type="entry name" value="WH_DNA-bd_sf"/>
</dbReference>
<dbReference type="Pfam" id="PF00155">
    <property type="entry name" value="Aminotran_1_2"/>
    <property type="match status" value="1"/>
</dbReference>
<keyword evidence="4" id="KW-0238">DNA-binding</keyword>
<dbReference type="GO" id="GO:0030170">
    <property type="term" value="F:pyridoxal phosphate binding"/>
    <property type="evidence" value="ECO:0007669"/>
    <property type="project" value="InterPro"/>
</dbReference>
<dbReference type="RefSeq" id="WP_044824691.1">
    <property type="nucleotide sequence ID" value="NZ_CP009687.1"/>
</dbReference>
<dbReference type="PANTHER" id="PTHR46577">
    <property type="entry name" value="HTH-TYPE TRANSCRIPTIONAL REGULATORY PROTEIN GABR"/>
    <property type="match status" value="1"/>
</dbReference>
<dbReference type="KEGG" id="cace:CACET_c26150"/>
<dbReference type="Proteomes" id="UP000035704">
    <property type="component" value="Chromosome"/>
</dbReference>
<dbReference type="PATRIC" id="fig|84022.5.peg.95"/>
<dbReference type="GO" id="GO:0003677">
    <property type="term" value="F:DNA binding"/>
    <property type="evidence" value="ECO:0007669"/>
    <property type="project" value="UniProtKB-KW"/>
</dbReference>
<keyword evidence="3" id="KW-0805">Transcription regulation</keyword>
<evidence type="ECO:0000313" key="6">
    <source>
        <dbReference type="EMBL" id="AKL96060.1"/>
    </source>
</evidence>
<dbReference type="SMART" id="SM00345">
    <property type="entry name" value="HTH_GNTR"/>
    <property type="match status" value="1"/>
</dbReference>
<evidence type="ECO:0000313" key="7">
    <source>
        <dbReference type="Proteomes" id="UP000035704"/>
    </source>
</evidence>
<evidence type="ECO:0000256" key="5">
    <source>
        <dbReference type="ARBA" id="ARBA00023163"/>
    </source>
</evidence>
<dbReference type="InterPro" id="IPR004839">
    <property type="entry name" value="Aminotransferase_I/II_large"/>
</dbReference>
<protein>
    <submittedName>
        <fullName evidence="6">Transcriptional regulator GntR family</fullName>
    </submittedName>
</protein>
<dbReference type="PANTHER" id="PTHR46577:SF1">
    <property type="entry name" value="HTH-TYPE TRANSCRIPTIONAL REGULATORY PROTEIN GABR"/>
    <property type="match status" value="1"/>
</dbReference>
<dbReference type="InterPro" id="IPR015421">
    <property type="entry name" value="PyrdxlP-dep_Trfase_major"/>
</dbReference>
<dbReference type="GO" id="GO:0003700">
    <property type="term" value="F:DNA-binding transcription factor activity"/>
    <property type="evidence" value="ECO:0007669"/>
    <property type="project" value="InterPro"/>
</dbReference>
<reference evidence="6 7" key="1">
    <citation type="submission" date="2014-10" db="EMBL/GenBank/DDBJ databases">
        <title>Genome sequence of Clostridium aceticum DSM 1496.</title>
        <authorList>
            <person name="Poehlein A."/>
            <person name="Schiel-Bengelsdorf B."/>
            <person name="Gottschalk G."/>
            <person name="Duerre P."/>
            <person name="Daniel R."/>
        </authorList>
    </citation>
    <scope>NUCLEOTIDE SEQUENCE [LARGE SCALE GENOMIC DNA]</scope>
    <source>
        <strain evidence="6 7">DSM 1496</strain>
    </source>
</reference>
<keyword evidence="7" id="KW-1185">Reference proteome</keyword>